<proteinExistence type="predicted"/>
<keyword evidence="3" id="KW-1185">Reference proteome</keyword>
<name>A0ABP8MAN0_9BACT</name>
<keyword evidence="1" id="KW-0472">Membrane</keyword>
<evidence type="ECO:0000256" key="1">
    <source>
        <dbReference type="SAM" id="Phobius"/>
    </source>
</evidence>
<feature type="transmembrane region" description="Helical" evidence="1">
    <location>
        <begin position="148"/>
        <end position="163"/>
    </location>
</feature>
<dbReference type="EMBL" id="BAABEY010000036">
    <property type="protein sequence ID" value="GAA4447497.1"/>
    <property type="molecule type" value="Genomic_DNA"/>
</dbReference>
<keyword evidence="1" id="KW-1133">Transmembrane helix</keyword>
<sequence length="575" mass="65086">MGGNKLRSTFLYALFAALWLYVFFMSVVKPPFLSYYTFDETFVTDSGVFLWYGITPRILDWPASPSVLMYAGIFGLSLLYQVAAHLSELKGFLDAFVVMDRTAYDYLFDREAYILAGRAVQLLIVLTVMLWTIRWLMRKTNVLLTDQSRFWIILVLISTHLLWNNGVVLRPEAISAVFFLHILCRLVFSERLAWKDVWVLSLLFGIVVAERLIFMFMAPFFWCSIWLLSDTARWSRLQVSIGVFTVSFLAFCPFVLSDPLIVSKAFFGGIMAKVNDAPMETFFNRGFIASYFESPAGYLALLLTLLGITRLVKEKKAIYFVMIGNWLFFLFLVLKSSKIYDPHVLPGALINLLLIGLGLASVVEMAGRKYRYLGWAVAGLIVLGEVVAVVSYHSWVRRKTNVQAAVNWVIKELPADASILANIDVGLFIPPNNAALQRQISAADNIENRVRKLNYLMGLNTISQGGITAKEMPMAAAAFAFEDEELFGLQYRLLQKYGEDEKRKRFDIDLAVENNTLLYHGVPQAEADERFRNGHYTYLVTDDELEGLTPLKEFGGNDGAPLRVYKSVVKPSTGP</sequence>
<feature type="transmembrane region" description="Helical" evidence="1">
    <location>
        <begin position="200"/>
        <end position="229"/>
    </location>
</feature>
<dbReference type="Proteomes" id="UP001501508">
    <property type="component" value="Unassembled WGS sequence"/>
</dbReference>
<dbReference type="RefSeq" id="WP_345032945.1">
    <property type="nucleotide sequence ID" value="NZ_BAABEY010000036.1"/>
</dbReference>
<accession>A0ABP8MAN0</accession>
<feature type="transmembrane region" description="Helical" evidence="1">
    <location>
        <begin position="9"/>
        <end position="28"/>
    </location>
</feature>
<feature type="transmembrane region" description="Helical" evidence="1">
    <location>
        <begin position="67"/>
        <end position="86"/>
    </location>
</feature>
<feature type="transmembrane region" description="Helical" evidence="1">
    <location>
        <begin position="372"/>
        <end position="392"/>
    </location>
</feature>
<feature type="transmembrane region" description="Helical" evidence="1">
    <location>
        <begin position="112"/>
        <end position="136"/>
    </location>
</feature>
<gene>
    <name evidence="2" type="ORF">GCM10023091_42470</name>
</gene>
<protein>
    <recommendedName>
        <fullName evidence="4">Glycosyltransferase RgtA/B/C/D-like domain-containing protein</fullName>
    </recommendedName>
</protein>
<feature type="transmembrane region" description="Helical" evidence="1">
    <location>
        <begin position="346"/>
        <end position="366"/>
    </location>
</feature>
<feature type="transmembrane region" description="Helical" evidence="1">
    <location>
        <begin position="241"/>
        <end position="267"/>
    </location>
</feature>
<keyword evidence="1" id="KW-0812">Transmembrane</keyword>
<feature type="transmembrane region" description="Helical" evidence="1">
    <location>
        <begin position="317"/>
        <end position="334"/>
    </location>
</feature>
<comment type="caution">
    <text evidence="2">The sequence shown here is derived from an EMBL/GenBank/DDBJ whole genome shotgun (WGS) entry which is preliminary data.</text>
</comment>
<reference evidence="3" key="1">
    <citation type="journal article" date="2019" name="Int. J. Syst. Evol. Microbiol.">
        <title>The Global Catalogue of Microorganisms (GCM) 10K type strain sequencing project: providing services to taxonomists for standard genome sequencing and annotation.</title>
        <authorList>
            <consortium name="The Broad Institute Genomics Platform"/>
            <consortium name="The Broad Institute Genome Sequencing Center for Infectious Disease"/>
            <person name="Wu L."/>
            <person name="Ma J."/>
        </authorList>
    </citation>
    <scope>NUCLEOTIDE SEQUENCE [LARGE SCALE GENOMIC DNA]</scope>
    <source>
        <strain evidence="3">JCM 31920</strain>
    </source>
</reference>
<feature type="transmembrane region" description="Helical" evidence="1">
    <location>
        <begin position="288"/>
        <end position="311"/>
    </location>
</feature>
<evidence type="ECO:0008006" key="4">
    <source>
        <dbReference type="Google" id="ProtNLM"/>
    </source>
</evidence>
<evidence type="ECO:0000313" key="3">
    <source>
        <dbReference type="Proteomes" id="UP001501508"/>
    </source>
</evidence>
<evidence type="ECO:0000313" key="2">
    <source>
        <dbReference type="EMBL" id="GAA4447497.1"/>
    </source>
</evidence>
<organism evidence="2 3">
    <name type="scientific">Ravibacter arvi</name>
    <dbReference type="NCBI Taxonomy" id="2051041"/>
    <lineage>
        <taxon>Bacteria</taxon>
        <taxon>Pseudomonadati</taxon>
        <taxon>Bacteroidota</taxon>
        <taxon>Cytophagia</taxon>
        <taxon>Cytophagales</taxon>
        <taxon>Spirosomataceae</taxon>
        <taxon>Ravibacter</taxon>
    </lineage>
</organism>
<feature type="transmembrane region" description="Helical" evidence="1">
    <location>
        <begin position="34"/>
        <end position="55"/>
    </location>
</feature>